<name>A0AAV7R904_PLEWA</name>
<gene>
    <name evidence="2" type="ORF">NDU88_001790</name>
</gene>
<evidence type="ECO:0000313" key="3">
    <source>
        <dbReference type="Proteomes" id="UP001066276"/>
    </source>
</evidence>
<evidence type="ECO:0000256" key="1">
    <source>
        <dbReference type="SAM" id="MobiDB-lite"/>
    </source>
</evidence>
<sequence length="177" mass="19095">MTPASERQGPVKGTCDAAPLTWKHHEIAATREIRQRCPGRHCEQRTHGPGAEVGPACGRASEENGSTCWCGEPRGELQDIPDQHLIQTLDLNKERNEDDPDRPGINRSTDATPLPWRRQAMEAATRIGGAAGRSGAASPQSPQKEDEQSDSDSETATSTQSSILLPVITPDPADEII</sequence>
<feature type="compositionally biased region" description="Low complexity" evidence="1">
    <location>
        <begin position="123"/>
        <end position="138"/>
    </location>
</feature>
<dbReference type="Proteomes" id="UP001066276">
    <property type="component" value="Chromosome 5"/>
</dbReference>
<feature type="region of interest" description="Disordered" evidence="1">
    <location>
        <begin position="39"/>
        <end position="177"/>
    </location>
</feature>
<organism evidence="2 3">
    <name type="scientific">Pleurodeles waltl</name>
    <name type="common">Iberian ribbed newt</name>
    <dbReference type="NCBI Taxonomy" id="8319"/>
    <lineage>
        <taxon>Eukaryota</taxon>
        <taxon>Metazoa</taxon>
        <taxon>Chordata</taxon>
        <taxon>Craniata</taxon>
        <taxon>Vertebrata</taxon>
        <taxon>Euteleostomi</taxon>
        <taxon>Amphibia</taxon>
        <taxon>Batrachia</taxon>
        <taxon>Caudata</taxon>
        <taxon>Salamandroidea</taxon>
        <taxon>Salamandridae</taxon>
        <taxon>Pleurodelinae</taxon>
        <taxon>Pleurodeles</taxon>
    </lineage>
</organism>
<proteinExistence type="predicted"/>
<protein>
    <submittedName>
        <fullName evidence="2">Uncharacterized protein</fullName>
    </submittedName>
</protein>
<dbReference type="EMBL" id="JANPWB010000009">
    <property type="protein sequence ID" value="KAJ1148966.1"/>
    <property type="molecule type" value="Genomic_DNA"/>
</dbReference>
<comment type="caution">
    <text evidence="2">The sequence shown here is derived from an EMBL/GenBank/DDBJ whole genome shotgun (WGS) entry which is preliminary data.</text>
</comment>
<keyword evidence="3" id="KW-1185">Reference proteome</keyword>
<accession>A0AAV7R904</accession>
<feature type="compositionally biased region" description="Basic and acidic residues" evidence="1">
    <location>
        <begin position="91"/>
        <end position="104"/>
    </location>
</feature>
<reference evidence="2" key="1">
    <citation type="journal article" date="2022" name="bioRxiv">
        <title>Sequencing and chromosome-scale assembly of the giantPleurodeles waltlgenome.</title>
        <authorList>
            <person name="Brown T."/>
            <person name="Elewa A."/>
            <person name="Iarovenko S."/>
            <person name="Subramanian E."/>
            <person name="Araus A.J."/>
            <person name="Petzold A."/>
            <person name="Susuki M."/>
            <person name="Suzuki K.-i.T."/>
            <person name="Hayashi T."/>
            <person name="Toyoda A."/>
            <person name="Oliveira C."/>
            <person name="Osipova E."/>
            <person name="Leigh N.D."/>
            <person name="Simon A."/>
            <person name="Yun M.H."/>
        </authorList>
    </citation>
    <scope>NUCLEOTIDE SEQUENCE</scope>
    <source>
        <strain evidence="2">20211129_DDA</strain>
        <tissue evidence="2">Liver</tissue>
    </source>
</reference>
<feature type="compositionally biased region" description="Polar residues" evidence="1">
    <location>
        <begin position="154"/>
        <end position="163"/>
    </location>
</feature>
<evidence type="ECO:0000313" key="2">
    <source>
        <dbReference type="EMBL" id="KAJ1148966.1"/>
    </source>
</evidence>
<dbReference type="AlphaFoldDB" id="A0AAV7R904"/>